<dbReference type="Proteomes" id="UP001196413">
    <property type="component" value="Unassembled WGS sequence"/>
</dbReference>
<dbReference type="Gene3D" id="2.40.50.140">
    <property type="entry name" value="Nucleic acid-binding proteins"/>
    <property type="match status" value="1"/>
</dbReference>
<organism evidence="1 2">
    <name type="scientific">Parelaphostrongylus tenuis</name>
    <name type="common">Meningeal worm</name>
    <dbReference type="NCBI Taxonomy" id="148309"/>
    <lineage>
        <taxon>Eukaryota</taxon>
        <taxon>Metazoa</taxon>
        <taxon>Ecdysozoa</taxon>
        <taxon>Nematoda</taxon>
        <taxon>Chromadorea</taxon>
        <taxon>Rhabditida</taxon>
        <taxon>Rhabditina</taxon>
        <taxon>Rhabditomorpha</taxon>
        <taxon>Strongyloidea</taxon>
        <taxon>Metastrongylidae</taxon>
        <taxon>Parelaphostrongylus</taxon>
    </lineage>
</organism>
<evidence type="ECO:0000313" key="2">
    <source>
        <dbReference type="Proteomes" id="UP001196413"/>
    </source>
</evidence>
<dbReference type="InterPro" id="IPR012340">
    <property type="entry name" value="NA-bd_OB-fold"/>
</dbReference>
<name>A0AAD5R7E4_PARTN</name>
<comment type="caution">
    <text evidence="1">The sequence shown here is derived from an EMBL/GenBank/DDBJ whole genome shotgun (WGS) entry which is preliminary data.</text>
</comment>
<keyword evidence="2" id="KW-1185">Reference proteome</keyword>
<accession>A0AAD5R7E4</accession>
<gene>
    <name evidence="1" type="ORF">KIN20_032747</name>
</gene>
<proteinExistence type="predicted"/>
<dbReference type="AlphaFoldDB" id="A0AAD5R7E4"/>
<evidence type="ECO:0000313" key="1">
    <source>
        <dbReference type="EMBL" id="KAJ1370921.1"/>
    </source>
</evidence>
<dbReference type="EMBL" id="JAHQIW010006872">
    <property type="protein sequence ID" value="KAJ1370921.1"/>
    <property type="molecule type" value="Genomic_DNA"/>
</dbReference>
<reference evidence="1" key="1">
    <citation type="submission" date="2021-06" db="EMBL/GenBank/DDBJ databases">
        <title>Parelaphostrongylus tenuis whole genome reference sequence.</title>
        <authorList>
            <person name="Garwood T.J."/>
            <person name="Larsen P.A."/>
            <person name="Fountain-Jones N.M."/>
            <person name="Garbe J.R."/>
            <person name="Macchietto M.G."/>
            <person name="Kania S.A."/>
            <person name="Gerhold R.W."/>
            <person name="Richards J.E."/>
            <person name="Wolf T.M."/>
        </authorList>
    </citation>
    <scope>NUCLEOTIDE SEQUENCE</scope>
    <source>
        <strain evidence="1">MNPRO001-30</strain>
        <tissue evidence="1">Meninges</tissue>
    </source>
</reference>
<sequence>MRGWNWFSDEDLKSHHDLLRRFEIDRARPHYAFDESMKPAVWFESSSYFRGIFVIFL</sequence>
<protein>
    <submittedName>
        <fullName evidence="1">Uncharacterized protein</fullName>
    </submittedName>
</protein>